<dbReference type="PROSITE" id="PS51257">
    <property type="entry name" value="PROKAR_LIPOPROTEIN"/>
    <property type="match status" value="1"/>
</dbReference>
<feature type="transmembrane region" description="Helical" evidence="1">
    <location>
        <begin position="93"/>
        <end position="115"/>
    </location>
</feature>
<organism evidence="2 3">
    <name type="scientific">Hyphobacterium lacteum</name>
    <dbReference type="NCBI Taxonomy" id="3116575"/>
    <lineage>
        <taxon>Bacteria</taxon>
        <taxon>Pseudomonadati</taxon>
        <taxon>Pseudomonadota</taxon>
        <taxon>Alphaproteobacteria</taxon>
        <taxon>Maricaulales</taxon>
        <taxon>Maricaulaceae</taxon>
        <taxon>Hyphobacterium</taxon>
    </lineage>
</organism>
<evidence type="ECO:0000256" key="1">
    <source>
        <dbReference type="SAM" id="Phobius"/>
    </source>
</evidence>
<gene>
    <name evidence="2" type="ORF">V0U79_04810</name>
</gene>
<evidence type="ECO:0008006" key="4">
    <source>
        <dbReference type="Google" id="ProtNLM"/>
    </source>
</evidence>
<keyword evidence="3" id="KW-1185">Reference proteome</keyword>
<sequence length="250" mass="27463">MRDWPDAVRWLFHGARSGFQAVVFAVLIAACLPGALDAAQDAPARDYVDIADDLNLQSDLEILSADEDWRARLGVEENQERPAEWWELVPWGLVIRIVIWGLAAGLLATIAYLIWRYGAVIQVGLSAKVDEGRTGDPDIASGSVLSAEPKALSLDDVLAMEDAGRALGALQRLVLEAALAAMNASLRKSDTARAVLRRLPRDWQYYPPVAALVRRAERVRFAGDSFDREGLESVIESVRPVLHERGQARG</sequence>
<keyword evidence="1" id="KW-0472">Membrane</keyword>
<dbReference type="EMBL" id="JAZDRP010000002">
    <property type="protein sequence ID" value="MEE2525678.1"/>
    <property type="molecule type" value="Genomic_DNA"/>
</dbReference>
<proteinExistence type="predicted"/>
<keyword evidence="1" id="KW-0812">Transmembrane</keyword>
<dbReference type="RefSeq" id="WP_330198336.1">
    <property type="nucleotide sequence ID" value="NZ_JAZDRP010000002.1"/>
</dbReference>
<dbReference type="Proteomes" id="UP001354971">
    <property type="component" value="Unassembled WGS sequence"/>
</dbReference>
<comment type="caution">
    <text evidence="2">The sequence shown here is derived from an EMBL/GenBank/DDBJ whole genome shotgun (WGS) entry which is preliminary data.</text>
</comment>
<reference evidence="2 3" key="1">
    <citation type="submission" date="2024-01" db="EMBL/GenBank/DDBJ databases">
        <title>Hyphobacterium bacterium isolated from marine sediment.</title>
        <authorList>
            <person name="Zhao S."/>
        </authorList>
    </citation>
    <scope>NUCLEOTIDE SEQUENCE [LARGE SCALE GENOMIC DNA]</scope>
    <source>
        <strain evidence="3">HN65</strain>
    </source>
</reference>
<name>A0ABU7LP42_9PROT</name>
<evidence type="ECO:0000313" key="2">
    <source>
        <dbReference type="EMBL" id="MEE2525678.1"/>
    </source>
</evidence>
<evidence type="ECO:0000313" key="3">
    <source>
        <dbReference type="Proteomes" id="UP001354971"/>
    </source>
</evidence>
<accession>A0ABU7LP42</accession>
<protein>
    <recommendedName>
        <fullName evidence="4">DUF4129 domain-containing protein</fullName>
    </recommendedName>
</protein>
<keyword evidence="1" id="KW-1133">Transmembrane helix</keyword>